<dbReference type="Pfam" id="PF07992">
    <property type="entry name" value="Pyr_redox_2"/>
    <property type="match status" value="1"/>
</dbReference>
<dbReference type="PANTHER" id="PTHR23023">
    <property type="entry name" value="DIMETHYLANILINE MONOOXYGENASE"/>
    <property type="match status" value="1"/>
</dbReference>
<dbReference type="GO" id="GO:0004497">
    <property type="term" value="F:monooxygenase activity"/>
    <property type="evidence" value="ECO:0007669"/>
    <property type="project" value="UniProtKB-KW"/>
</dbReference>
<sequence>MARFNVLAILLAAATLPALSQQTVFTSWEDDSSRWTTFPHPITRVAVIGAGPSGLQAAANLLTANLSVRLFERAPAPGGNWFYTEETPVREAYPETNSTTPATLPTEFPATHYYEEGEDGVSLDERWREHWQPRPVWYNLRTNSPAPLTKLPGISHAPDTPWSLSVHDLERNIRAYASLHGLNVNDQPFSPPYSPVTSCSTRVEAVRKCNETSTWTLTLRRLQWLPESHRLKADWWTEEFDAVVVATGHYTTAYIPRIKGIGNWSMAKENGEYNMIHSQSFRHPERYAGKTVLIVGASTSATQLSRVIAPFVSRLIVSVRPNRYRDGYGYDILYAFAEKAEIVPEISSFEPLDGNGIGIRAGRIRLVNGTVLEGIDEIILATGYRANTFLPDLVNPRTFDNLDWRGHYIHDPTLAYMLTGSSWTQHASYQGYGFAKVWTGKARLPSRERMWADYQSGRYRFGTPLDILLQEGLRKLYVVWLNAESLELGGQFVDPLPLETREITSYFVNAHWRKDWLLHENWTRFDNLPFNEWPKPGPAHGQHQCQWRWRRVQGCIVVIHDL</sequence>
<keyword evidence="7" id="KW-1185">Reference proteome</keyword>
<keyword evidence="3" id="KW-0560">Oxidoreductase</keyword>
<dbReference type="SUPFAM" id="SSF51905">
    <property type="entry name" value="FAD/NAD(P)-binding domain"/>
    <property type="match status" value="1"/>
</dbReference>
<dbReference type="Proteomes" id="UP000620124">
    <property type="component" value="Unassembled WGS sequence"/>
</dbReference>
<accession>A0A8H6Z2G4</accession>
<name>A0A8H6Z2G4_9AGAR</name>
<evidence type="ECO:0000256" key="4">
    <source>
        <dbReference type="SAM" id="SignalP"/>
    </source>
</evidence>
<evidence type="ECO:0000313" key="7">
    <source>
        <dbReference type="Proteomes" id="UP000620124"/>
    </source>
</evidence>
<keyword evidence="1" id="KW-0285">Flavoprotein</keyword>
<comment type="caution">
    <text evidence="6">The sequence shown here is derived from an EMBL/GenBank/DDBJ whole genome shotgun (WGS) entry which is preliminary data.</text>
</comment>
<feature type="chain" id="PRO_5034724159" evidence="4">
    <location>
        <begin position="21"/>
        <end position="562"/>
    </location>
</feature>
<keyword evidence="6" id="KW-0503">Monooxygenase</keyword>
<feature type="signal peptide" evidence="4">
    <location>
        <begin position="1"/>
        <end position="20"/>
    </location>
</feature>
<organism evidence="6 7">
    <name type="scientific">Mycena venus</name>
    <dbReference type="NCBI Taxonomy" id="2733690"/>
    <lineage>
        <taxon>Eukaryota</taxon>
        <taxon>Fungi</taxon>
        <taxon>Dikarya</taxon>
        <taxon>Basidiomycota</taxon>
        <taxon>Agaricomycotina</taxon>
        <taxon>Agaricomycetes</taxon>
        <taxon>Agaricomycetidae</taxon>
        <taxon>Agaricales</taxon>
        <taxon>Marasmiineae</taxon>
        <taxon>Mycenaceae</taxon>
        <taxon>Mycena</taxon>
    </lineage>
</organism>
<keyword evidence="4" id="KW-0732">Signal</keyword>
<feature type="domain" description="FAD/NAD(P)-binding" evidence="5">
    <location>
        <begin position="44"/>
        <end position="329"/>
    </location>
</feature>
<gene>
    <name evidence="6" type="ORF">MVEN_00190300</name>
</gene>
<evidence type="ECO:0000256" key="2">
    <source>
        <dbReference type="ARBA" id="ARBA00022827"/>
    </source>
</evidence>
<dbReference type="InterPro" id="IPR023753">
    <property type="entry name" value="FAD/NAD-binding_dom"/>
</dbReference>
<dbReference type="InterPro" id="IPR050346">
    <property type="entry name" value="FMO-like"/>
</dbReference>
<dbReference type="Gene3D" id="3.50.50.60">
    <property type="entry name" value="FAD/NAD(P)-binding domain"/>
    <property type="match status" value="2"/>
</dbReference>
<dbReference type="EMBL" id="JACAZI010000002">
    <property type="protein sequence ID" value="KAF7368661.1"/>
    <property type="molecule type" value="Genomic_DNA"/>
</dbReference>
<evidence type="ECO:0000259" key="5">
    <source>
        <dbReference type="Pfam" id="PF07992"/>
    </source>
</evidence>
<dbReference type="AlphaFoldDB" id="A0A8H6Z2G4"/>
<proteinExistence type="predicted"/>
<protein>
    <submittedName>
        <fullName evidence="6">Dimethylaniline monooxygenase</fullName>
    </submittedName>
</protein>
<evidence type="ECO:0000313" key="6">
    <source>
        <dbReference type="EMBL" id="KAF7368661.1"/>
    </source>
</evidence>
<evidence type="ECO:0000256" key="1">
    <source>
        <dbReference type="ARBA" id="ARBA00022630"/>
    </source>
</evidence>
<evidence type="ECO:0000256" key="3">
    <source>
        <dbReference type="ARBA" id="ARBA00023002"/>
    </source>
</evidence>
<reference evidence="6" key="1">
    <citation type="submission" date="2020-05" db="EMBL/GenBank/DDBJ databases">
        <title>Mycena genomes resolve the evolution of fungal bioluminescence.</title>
        <authorList>
            <person name="Tsai I.J."/>
        </authorList>
    </citation>
    <scope>NUCLEOTIDE SEQUENCE</scope>
    <source>
        <strain evidence="6">CCC161011</strain>
    </source>
</reference>
<keyword evidence="2" id="KW-0274">FAD</keyword>
<dbReference type="OrthoDB" id="66881at2759"/>
<dbReference type="InterPro" id="IPR036188">
    <property type="entry name" value="FAD/NAD-bd_sf"/>
</dbReference>
<dbReference type="PRINTS" id="PR00419">
    <property type="entry name" value="ADXRDTASE"/>
</dbReference>